<dbReference type="Pfam" id="PF25120">
    <property type="entry name" value="DUF7814"/>
    <property type="match status" value="1"/>
</dbReference>
<keyword evidence="2 12" id="KW-0489">Methyltransferase</keyword>
<dbReference type="PANTHER" id="PTHR33841:SF1">
    <property type="entry name" value="DNA METHYLTRANSFERASE A"/>
    <property type="match status" value="1"/>
</dbReference>
<dbReference type="SUPFAM" id="SSF53335">
    <property type="entry name" value="S-adenosyl-L-methionine-dependent methyltransferases"/>
    <property type="match status" value="1"/>
</dbReference>
<dbReference type="Pfam" id="PF23653">
    <property type="entry name" value="DUF7149"/>
    <property type="match status" value="1"/>
</dbReference>
<dbReference type="GO" id="GO:0032259">
    <property type="term" value="P:methylation"/>
    <property type="evidence" value="ECO:0007669"/>
    <property type="project" value="UniProtKB-KW"/>
</dbReference>
<evidence type="ECO:0000256" key="4">
    <source>
        <dbReference type="ARBA" id="ARBA00022691"/>
    </source>
</evidence>
<dbReference type="PROSITE" id="PS00092">
    <property type="entry name" value="N6_MTASE"/>
    <property type="match status" value="1"/>
</dbReference>
<keyword evidence="13" id="KW-1185">Reference proteome</keyword>
<keyword evidence="6" id="KW-0238">DNA-binding</keyword>
<dbReference type="GO" id="GO:0009307">
    <property type="term" value="P:DNA restriction-modification system"/>
    <property type="evidence" value="ECO:0007669"/>
    <property type="project" value="UniProtKB-KW"/>
</dbReference>
<evidence type="ECO:0000259" key="11">
    <source>
        <dbReference type="Pfam" id="PF25120"/>
    </source>
</evidence>
<dbReference type="Pfam" id="PF07669">
    <property type="entry name" value="Eco57I"/>
    <property type="match status" value="2"/>
</dbReference>
<dbReference type="RefSeq" id="WP_084707875.1">
    <property type="nucleotide sequence ID" value="NZ_JRMQ02000003.1"/>
</dbReference>
<accession>A0A4U8TNL9</accession>
<dbReference type="InterPro" id="IPR055573">
    <property type="entry name" value="DUF7149"/>
</dbReference>
<evidence type="ECO:0000313" key="12">
    <source>
        <dbReference type="EMBL" id="TLE02190.1"/>
    </source>
</evidence>
<dbReference type="PANTHER" id="PTHR33841">
    <property type="entry name" value="DNA METHYLTRANSFERASE YEEA-RELATED"/>
    <property type="match status" value="1"/>
</dbReference>
<feature type="domain" description="Type II methyltransferase M.TaqI-like" evidence="8">
    <location>
        <begin position="759"/>
        <end position="886"/>
    </location>
</feature>
<dbReference type="GO" id="GO:0003677">
    <property type="term" value="F:DNA binding"/>
    <property type="evidence" value="ECO:0007669"/>
    <property type="project" value="UniProtKB-KW"/>
</dbReference>
<dbReference type="Gene3D" id="3.40.50.150">
    <property type="entry name" value="Vaccinia Virus protein VP39"/>
    <property type="match status" value="2"/>
</dbReference>
<dbReference type="Proteomes" id="UP000029707">
    <property type="component" value="Unassembled WGS sequence"/>
</dbReference>
<dbReference type="InterPro" id="IPR050953">
    <property type="entry name" value="N4_N6_ade-DNA_methylase"/>
</dbReference>
<comment type="caution">
    <text evidence="12">The sequence shown here is derived from an EMBL/GenBank/DDBJ whole genome shotgun (WGS) entry which is preliminary data.</text>
</comment>
<organism evidence="12 13">
    <name type="scientific">Helicobacter japonicus</name>
    <dbReference type="NCBI Taxonomy" id="425400"/>
    <lineage>
        <taxon>Bacteria</taxon>
        <taxon>Pseudomonadati</taxon>
        <taxon>Campylobacterota</taxon>
        <taxon>Epsilonproteobacteria</taxon>
        <taxon>Campylobacterales</taxon>
        <taxon>Helicobacteraceae</taxon>
        <taxon>Helicobacter</taxon>
    </lineage>
</organism>
<feature type="domain" description="Type II methyltransferase M.TaqI-like" evidence="8">
    <location>
        <begin position="534"/>
        <end position="606"/>
    </location>
</feature>
<gene>
    <name evidence="12" type="ORF">LS65_003345</name>
</gene>
<feature type="domain" description="DUF7149" evidence="10">
    <location>
        <begin position="18"/>
        <end position="148"/>
    </location>
</feature>
<evidence type="ECO:0000256" key="1">
    <source>
        <dbReference type="ARBA" id="ARBA00011900"/>
    </source>
</evidence>
<evidence type="ECO:0000313" key="13">
    <source>
        <dbReference type="Proteomes" id="UP000029707"/>
    </source>
</evidence>
<dbReference type="Pfam" id="PF12950">
    <property type="entry name" value="TaqI_C"/>
    <property type="match status" value="1"/>
</dbReference>
<evidence type="ECO:0000256" key="7">
    <source>
        <dbReference type="ARBA" id="ARBA00047942"/>
    </source>
</evidence>
<feature type="domain" description="DUF7814" evidence="11">
    <location>
        <begin position="149"/>
        <end position="355"/>
    </location>
</feature>
<evidence type="ECO:0000256" key="3">
    <source>
        <dbReference type="ARBA" id="ARBA00022679"/>
    </source>
</evidence>
<dbReference type="InterPro" id="IPR025931">
    <property type="entry name" value="TaqI_C"/>
</dbReference>
<keyword evidence="3" id="KW-0808">Transferase</keyword>
<dbReference type="EC" id="2.1.1.72" evidence="1"/>
<dbReference type="InterPro" id="IPR029063">
    <property type="entry name" value="SAM-dependent_MTases_sf"/>
</dbReference>
<evidence type="ECO:0000256" key="6">
    <source>
        <dbReference type="ARBA" id="ARBA00023125"/>
    </source>
</evidence>
<dbReference type="OrthoDB" id="9761012at2"/>
<feature type="domain" description="TaqI-like C-terminal specificity" evidence="9">
    <location>
        <begin position="1037"/>
        <end position="1184"/>
    </location>
</feature>
<dbReference type="GO" id="GO:0009007">
    <property type="term" value="F:site-specific DNA-methyltransferase (adenine-specific) activity"/>
    <property type="evidence" value="ECO:0007669"/>
    <property type="project" value="UniProtKB-EC"/>
</dbReference>
<evidence type="ECO:0000256" key="5">
    <source>
        <dbReference type="ARBA" id="ARBA00022747"/>
    </source>
</evidence>
<sequence length="1244" mass="144848">MNLLRGGRNKLQEIKDTSAKTNLESKALYESILYYLREFFTKNNNNLTYIILTNTRDFYIINAQEYLQFTKHKEIIKAFNNCENKKGNDTSTQKFYDEIKSILPKIKSNLKFTHFCLDETSLNDASALALIYQVLSPAMLLKHKTHIDSNTLNQSFYNELLYILGLEEKTQNSKVLIEPSKVSNTLLDSLCSALNFQRDKDFETIFALLTTWNNRLLFLRLLESMLLGFKHITKPFLDLETLESFSSLNTLFFDVLAKAEESRDANLSTALKAIPYLNSSLFERSVLEKQGKEIKLLESKPLILYKDSILYKDKELFKLLNLKDKDSTLPLLEYLFAFLRAYDFTTTPKDIHNHTKINFDKLINAAVLGLVFEKLNGYKEGSFYTPSFITSYMCKQSLEKVVLQKFNSAKNWDCKDLDSLKTKLDKLTDSKEGYKEANKIFDSIHICDPAVGSGHFLVSALNELILLKFKFGILCDWNFNRIKDISLELQNDEIVIRDSHNALFAYTLPAHEDIESHKIQKALFHNKRTLIESCLFGVDINPNSCEITKLRLWIELLKYSYYKDIQNKRLETLPNIDINIKCGNSLISHFDTYEYDKQQNPQRGTFAWLKKQDSTFSKNFKEKLLRYNELVQIYKEKLGNKQDIDKEIHSLKTFFKDTLLNNGYTMESLEKNLGIFVRTYGDECFDMETPFGMEMIRIIRKKNLKFQPTLEELEPKPIEKKGQDLLALIHKEFNTLESLRQSDTFEWRFAFPEVLDLETFEEKQKRVSANNAIKAIDSKENKQEIKDTFGDFLGFDIVIGNPPYIKEADNKKLFDGTRDLRTYQGKMDIWYHFVGLGFDIVKNKGIVTFIATNNWTTNAGAKNLRNVILTESQILNLVDFGSYMCFDAASIQTMVMEFQKRDSIPESYQINYARIDSKNPTDSHREAILKRESFEDNIYLEPNITPSQMLDKSLTFADSKQEEVLNKILENGTFYLRDDEVWQGLVHPQPYLDKKMINLLEKESKFNYQVGNGVFNLNKREIELLSLNTVEKSILKPYYEANNLLKYYGIKETNIYVIYTDSKFNKANSMDKYPNLKKHLDNLQSVITSCNKPYGLHRSRKQAIFEGEKILSRVKCVDFPVFTYVNFPCYVGLNFNIIKTERINLKYLVGILNSKPITFWLRHKGKMQGNNYQINQEPLLNIPLIEITKQNEKNANQIIALVDEILKLKAKDSTFDTSKLELQIDKLVYKLYDLTDEEIQIIES</sequence>
<evidence type="ECO:0000259" key="10">
    <source>
        <dbReference type="Pfam" id="PF23653"/>
    </source>
</evidence>
<dbReference type="EMBL" id="JRMQ02000003">
    <property type="protein sequence ID" value="TLE02190.1"/>
    <property type="molecule type" value="Genomic_DNA"/>
</dbReference>
<dbReference type="InterPro" id="IPR011639">
    <property type="entry name" value="MethylTrfase_TaqI-like_dom"/>
</dbReference>
<reference evidence="12 13" key="1">
    <citation type="journal article" date="2014" name="Genome Announc.">
        <title>Draft genome sequences of eight enterohepatic helicobacter species isolated from both laboratory and wild rodents.</title>
        <authorList>
            <person name="Sheh A."/>
            <person name="Shen Z."/>
            <person name="Fox J.G."/>
        </authorList>
    </citation>
    <scope>NUCLEOTIDE SEQUENCE [LARGE SCALE GENOMIC DNA]</scope>
    <source>
        <strain evidence="12 13">MIT 01-6451</strain>
    </source>
</reference>
<evidence type="ECO:0000259" key="8">
    <source>
        <dbReference type="Pfam" id="PF07669"/>
    </source>
</evidence>
<protein>
    <recommendedName>
        <fullName evidence="1">site-specific DNA-methyltransferase (adenine-specific)</fullName>
        <ecNumber evidence="1">2.1.1.72</ecNumber>
    </recommendedName>
</protein>
<dbReference type="InterPro" id="IPR056716">
    <property type="entry name" value="DUF7814"/>
</dbReference>
<dbReference type="PRINTS" id="PR00507">
    <property type="entry name" value="N12N6MTFRASE"/>
</dbReference>
<proteinExistence type="predicted"/>
<keyword evidence="5" id="KW-0680">Restriction system</keyword>
<evidence type="ECO:0000259" key="9">
    <source>
        <dbReference type="Pfam" id="PF12950"/>
    </source>
</evidence>
<dbReference type="AlphaFoldDB" id="A0A4U8TNL9"/>
<dbReference type="InterPro" id="IPR002052">
    <property type="entry name" value="DNA_methylase_N6_adenine_CS"/>
</dbReference>
<evidence type="ECO:0000256" key="2">
    <source>
        <dbReference type="ARBA" id="ARBA00022603"/>
    </source>
</evidence>
<keyword evidence="4" id="KW-0949">S-adenosyl-L-methionine</keyword>
<name>A0A4U8TNL9_9HELI</name>
<comment type="catalytic activity">
    <reaction evidence="7">
        <text>a 2'-deoxyadenosine in DNA + S-adenosyl-L-methionine = an N(6)-methyl-2'-deoxyadenosine in DNA + S-adenosyl-L-homocysteine + H(+)</text>
        <dbReference type="Rhea" id="RHEA:15197"/>
        <dbReference type="Rhea" id="RHEA-COMP:12418"/>
        <dbReference type="Rhea" id="RHEA-COMP:12419"/>
        <dbReference type="ChEBI" id="CHEBI:15378"/>
        <dbReference type="ChEBI" id="CHEBI:57856"/>
        <dbReference type="ChEBI" id="CHEBI:59789"/>
        <dbReference type="ChEBI" id="CHEBI:90615"/>
        <dbReference type="ChEBI" id="CHEBI:90616"/>
        <dbReference type="EC" id="2.1.1.72"/>
    </reaction>
</comment>